<keyword evidence="2" id="KW-1185">Reference proteome</keyword>
<dbReference type="OrthoDB" id="655770at2759"/>
<dbReference type="PANTHER" id="PTHR31264">
    <property type="entry name" value="OS07G0554500 PROTEIN-RELATED"/>
    <property type="match status" value="1"/>
</dbReference>
<dbReference type="Gramene" id="TraesJAG6D03G03649400.1">
    <property type="protein sequence ID" value="TraesJAG6D03G03649400.1.CDS1"/>
    <property type="gene ID" value="TraesJAG6D03G03649400"/>
</dbReference>
<dbReference type="EnsemblPlants" id="TraesCSU02G133600.1">
    <property type="protein sequence ID" value="TraesCSU02G133600.1.cds1"/>
    <property type="gene ID" value="TraesCSU02G133600"/>
</dbReference>
<dbReference type="Gramene" id="TraesCAD_scaffold_129789_01G000200.1">
    <property type="protein sequence ID" value="TraesCAD_scaffold_129789_01G000200.1"/>
    <property type="gene ID" value="TraesCAD_scaffold_129789_01G000200"/>
</dbReference>
<sequence>MAEPARHLADEILEEIFIRLPTPAALARASTASPRFRRIITERPFLRRIRALHPPPLLGFAVDKRAFHHAQEPHPSAPLARALADGADFSYSFVPVPQPQPNQELLSPWYHRDIRDGRVLLERSYLFGAGAAFTDLAVGDPVSRRYVLLPSIPEEMAVQQERLVEFGPMLGPAGEDGDDTSFTVISTAGYNSKLVTFVFSSVTGQWCVAASPSWSSLGTAAPTWKGISSFSYLRGRFYWGALWKDKLLVLDTRTMEFSTLNILTGYHMQLLNQPGLPYWSTIVGGTNGALEMFTPVGDYRSTSLHHTTQQNNGESSKEWKLKNVIALPPGSLYFTVGATEGFLFLRGAQLVEDSYGLLPKHNSVDFYSLDVKTSELKKVCRATTHFDHPNVVHSYFGFPPSLFKPTL</sequence>
<dbReference type="Gramene" id="TraesCSU03G0114400.1">
    <property type="protein sequence ID" value="TraesCSU03G0114400.1.CDS1"/>
    <property type="gene ID" value="TraesCSU03G0114400"/>
</dbReference>
<dbReference type="AlphaFoldDB" id="A0A3B6UBB3"/>
<dbReference type="SUPFAM" id="SSF81383">
    <property type="entry name" value="F-box domain"/>
    <property type="match status" value="1"/>
</dbReference>
<dbReference type="Gramene" id="TraesROB_scaffold_137991_01G000200.1">
    <property type="protein sequence ID" value="TraesROB_scaffold_137991_01G000200.1"/>
    <property type="gene ID" value="TraesROB_scaffold_137991_01G000200"/>
</dbReference>
<dbReference type="Gramene" id="TraesWEE_scaffold_142223_01G000100.1">
    <property type="protein sequence ID" value="TraesWEE_scaffold_142223_01G000100.1"/>
    <property type="gene ID" value="TraesWEE_scaffold_142223_01G000100"/>
</dbReference>
<protein>
    <recommendedName>
        <fullName evidence="3">F-box domain-containing protein</fullName>
    </recommendedName>
</protein>
<proteinExistence type="predicted"/>
<dbReference type="RefSeq" id="XP_044445806.1">
    <property type="nucleotide sequence ID" value="XM_044589871.1"/>
</dbReference>
<dbReference type="STRING" id="4565.A0A3B6UBB3"/>
<reference evidence="1" key="1">
    <citation type="submission" date="2018-08" db="EMBL/GenBank/DDBJ databases">
        <authorList>
            <person name="Rossello M."/>
        </authorList>
    </citation>
    <scope>NUCLEOTIDE SEQUENCE [LARGE SCALE GENOMIC DNA]</scope>
    <source>
        <strain evidence="1">cv. Chinese Spring</strain>
    </source>
</reference>
<accession>A0A3B6UBB3</accession>
<dbReference type="Gramene" id="TraesARI5D03G03185320.1">
    <property type="protein sequence ID" value="TraesARI5D03G03185320.1.CDS1"/>
    <property type="gene ID" value="TraesARI5D03G03185320"/>
</dbReference>
<dbReference type="PANTHER" id="PTHR31264:SF22">
    <property type="entry name" value="F-BOX DOMAIN-CONTAINING PROTEIN"/>
    <property type="match status" value="1"/>
</dbReference>
<gene>
    <name evidence="1" type="primary">LOC123172998</name>
</gene>
<reference evidence="1" key="2">
    <citation type="submission" date="2018-10" db="UniProtKB">
        <authorList>
            <consortium name="EnsemblPlants"/>
        </authorList>
    </citation>
    <scope>IDENTIFICATION</scope>
</reference>
<dbReference type="Gramene" id="TraesMAC6A03G03257580.1">
    <property type="protein sequence ID" value="TraesMAC6A03G03257580.1.CDS1"/>
    <property type="gene ID" value="TraesMAC6A03G03257580"/>
</dbReference>
<evidence type="ECO:0008006" key="3">
    <source>
        <dbReference type="Google" id="ProtNLM"/>
    </source>
</evidence>
<dbReference type="InterPro" id="IPR036047">
    <property type="entry name" value="F-box-like_dom_sf"/>
</dbReference>
<dbReference type="Gramene" id="TraesPARA_EIv1.0_2206290.1">
    <property type="protein sequence ID" value="TraesPARA_EIv1.0_2206290.1.CDS1"/>
    <property type="gene ID" value="TraesPARA_EIv1.0_2206290"/>
</dbReference>
<dbReference type="Gramene" id="TraesLDM6D03G03666530.1">
    <property type="protein sequence ID" value="TraesLDM6D03G03666530.1.CDS1"/>
    <property type="gene ID" value="TraesLDM6D03G03666530"/>
</dbReference>
<evidence type="ECO:0000313" key="2">
    <source>
        <dbReference type="Proteomes" id="UP000019116"/>
    </source>
</evidence>
<name>A0A3B6UBB3_WHEAT</name>
<dbReference type="GeneID" id="123172998"/>
<dbReference type="Gramene" id="TraesCSU02G133600.1">
    <property type="protein sequence ID" value="TraesCSU02G133600.1.cds1"/>
    <property type="gene ID" value="TraesCSU02G133600"/>
</dbReference>
<dbReference type="Proteomes" id="UP000019116">
    <property type="component" value="Chromosome Un"/>
</dbReference>
<dbReference type="Gramene" id="TraesJUL6D03G03698670.1">
    <property type="protein sequence ID" value="TraesJUL6D03G03698670.1.CDS1"/>
    <property type="gene ID" value="TraesJUL6D03G03698670"/>
</dbReference>
<dbReference type="Gramene" id="TraesSYM6D03G03605950.1">
    <property type="protein sequence ID" value="TraesSYM6D03G03605950.1.CDS1"/>
    <property type="gene ID" value="TraesSYM6D03G03605950"/>
</dbReference>
<dbReference type="Gramene" id="TraesCLE_scaffold_143134_01G000100.1">
    <property type="protein sequence ID" value="TraesCLE_scaffold_143134_01G000100.1"/>
    <property type="gene ID" value="TraesCLE_scaffold_143134_01G000100"/>
</dbReference>
<evidence type="ECO:0000313" key="1">
    <source>
        <dbReference type="EnsemblPlants" id="TraesCSU02G133600.1.cds1"/>
    </source>
</evidence>
<organism evidence="1">
    <name type="scientific">Triticum aestivum</name>
    <name type="common">Wheat</name>
    <dbReference type="NCBI Taxonomy" id="4565"/>
    <lineage>
        <taxon>Eukaryota</taxon>
        <taxon>Viridiplantae</taxon>
        <taxon>Streptophyta</taxon>
        <taxon>Embryophyta</taxon>
        <taxon>Tracheophyta</taxon>
        <taxon>Spermatophyta</taxon>
        <taxon>Magnoliopsida</taxon>
        <taxon>Liliopsida</taxon>
        <taxon>Poales</taxon>
        <taxon>Poaceae</taxon>
        <taxon>BOP clade</taxon>
        <taxon>Pooideae</taxon>
        <taxon>Triticodae</taxon>
        <taxon>Triticeae</taxon>
        <taxon>Triticinae</taxon>
        <taxon>Triticum</taxon>
    </lineage>
</organism>